<keyword evidence="1" id="KW-1134">Transmembrane beta strand</keyword>
<evidence type="ECO:0000259" key="4">
    <source>
        <dbReference type="Pfam" id="PF03865"/>
    </source>
</evidence>
<feature type="domain" description="Haemolysin activator HlyB C-terminal" evidence="4">
    <location>
        <begin position="340"/>
        <end position="648"/>
    </location>
</feature>
<dbReference type="EMBL" id="FTPK01000001">
    <property type="protein sequence ID" value="SIT65738.1"/>
    <property type="molecule type" value="Genomic_DNA"/>
</dbReference>
<dbReference type="GO" id="GO:0008320">
    <property type="term" value="F:protein transmembrane transporter activity"/>
    <property type="evidence" value="ECO:0007669"/>
    <property type="project" value="TreeGrafter"/>
</dbReference>
<evidence type="ECO:0000256" key="3">
    <source>
        <dbReference type="ARBA" id="ARBA00023237"/>
    </source>
</evidence>
<dbReference type="InterPro" id="IPR051544">
    <property type="entry name" value="TPS_OM_transporter"/>
</dbReference>
<name>A0A1R3VMC3_9GAMM</name>
<proteinExistence type="predicted"/>
<dbReference type="PANTHER" id="PTHR34597:SF3">
    <property type="entry name" value="OUTER MEMBRANE TRANSPORTER CDIB"/>
    <property type="match status" value="1"/>
</dbReference>
<dbReference type="Pfam" id="PF03865">
    <property type="entry name" value="ShlB"/>
    <property type="match status" value="1"/>
</dbReference>
<evidence type="ECO:0000259" key="5">
    <source>
        <dbReference type="Pfam" id="PF08479"/>
    </source>
</evidence>
<dbReference type="Pfam" id="PF08479">
    <property type="entry name" value="POTRA_2"/>
    <property type="match status" value="1"/>
</dbReference>
<protein>
    <submittedName>
        <fullName evidence="6">Hemolysin activation/secretion protein</fullName>
    </submittedName>
</protein>
<feature type="domain" description="Polypeptide-transport-associated ShlB-type" evidence="5">
    <location>
        <begin position="195"/>
        <end position="268"/>
    </location>
</feature>
<organism evidence="6 7">
    <name type="scientific">Ectothiorhodosinus mongolicus</name>
    <dbReference type="NCBI Taxonomy" id="233100"/>
    <lineage>
        <taxon>Bacteria</taxon>
        <taxon>Pseudomonadati</taxon>
        <taxon>Pseudomonadota</taxon>
        <taxon>Gammaproteobacteria</taxon>
        <taxon>Chromatiales</taxon>
        <taxon>Ectothiorhodospiraceae</taxon>
        <taxon>Ectothiorhodosinus</taxon>
    </lineage>
</organism>
<keyword evidence="1" id="KW-0472">Membrane</keyword>
<keyword evidence="3" id="KW-0998">Cell outer membrane</keyword>
<evidence type="ECO:0000313" key="6">
    <source>
        <dbReference type="EMBL" id="SIT65738.1"/>
    </source>
</evidence>
<dbReference type="InterPro" id="IPR013686">
    <property type="entry name" value="Polypept-transport_assoc_ShlB"/>
</dbReference>
<dbReference type="Proteomes" id="UP000223759">
    <property type="component" value="Unassembled WGS sequence"/>
</dbReference>
<dbReference type="Gene3D" id="2.40.160.50">
    <property type="entry name" value="membrane protein fhac: a member of the omp85/tpsb transporter family"/>
    <property type="match status" value="1"/>
</dbReference>
<dbReference type="STRING" id="233100.SAMN05216526_0189"/>
<evidence type="ECO:0000313" key="7">
    <source>
        <dbReference type="Proteomes" id="UP000223759"/>
    </source>
</evidence>
<evidence type="ECO:0000256" key="2">
    <source>
        <dbReference type="ARBA" id="ARBA00022692"/>
    </source>
</evidence>
<reference evidence="6 7" key="1">
    <citation type="submission" date="2017-01" db="EMBL/GenBank/DDBJ databases">
        <authorList>
            <person name="Mah S.A."/>
            <person name="Swanson W.J."/>
            <person name="Moy G.W."/>
            <person name="Vacquier V.D."/>
        </authorList>
    </citation>
    <scope>NUCLEOTIDE SEQUENCE [LARGE SCALE GENOMIC DNA]</scope>
    <source>
        <strain evidence="6 7">M9</strain>
    </source>
</reference>
<dbReference type="GO" id="GO:0046819">
    <property type="term" value="P:protein secretion by the type V secretion system"/>
    <property type="evidence" value="ECO:0007669"/>
    <property type="project" value="TreeGrafter"/>
</dbReference>
<dbReference type="AlphaFoldDB" id="A0A1R3VMC3"/>
<keyword evidence="7" id="KW-1185">Reference proteome</keyword>
<dbReference type="GO" id="GO:0098046">
    <property type="term" value="C:type V protein secretion system complex"/>
    <property type="evidence" value="ECO:0007669"/>
    <property type="project" value="TreeGrafter"/>
</dbReference>
<keyword evidence="2" id="KW-0812">Transmembrane</keyword>
<dbReference type="InterPro" id="IPR005565">
    <property type="entry name" value="Hemolysn_activator_HlyB_C"/>
</dbReference>
<dbReference type="Gene3D" id="3.10.20.310">
    <property type="entry name" value="membrane protein fhac"/>
    <property type="match status" value="1"/>
</dbReference>
<gene>
    <name evidence="6" type="ORF">SAMN05216526_0189</name>
</gene>
<accession>A0A1R3VMC3</accession>
<dbReference type="PANTHER" id="PTHR34597">
    <property type="entry name" value="SLR1661 PROTEIN"/>
    <property type="match status" value="1"/>
</dbReference>
<sequence length="714" mass="77578">MCRQKDKDGKNMRIERNVLAWAVKLVCLGAFAGVGAQAATVSGPDKAASSPIQASVRAGSADRDPLRIPRTVPQERLIIRTPSLDGERGLLAPESPIEARELLRRFNLDSLLFDGEAELSQDELRVVLFPWLGRDLSFLELQMAAAAMMGYLRDNGHEEAEVRISQAQFQAQRQASMAIANLTPAMIDVEPRIMVAEFAVDGVTVIPQDRVQAALAPFANRQLSLTEMEEAAETVAQELRDAGFALAQAFLPPQDISDGLVRIQVQEGVLDGASGTRGITITQADEARMREDTVQRFLSRDIEPDQPLNIDTLERNIRVTSDLPGVGGLSADLAPGTLPGTTRIIAEVEDEALVSGRIGADNFGSIYTGRERLNLGLSLNSPSGRGEQYYVDATFADNSKYANLGVHFPVGRAGWRLGAGFSALDADIDVLAGDPSLFVNPELSSSLRGGSLFTSYPILRSAAHNIYFSGAYDFRRYKRRSTELSVLDSDHDINLYSLTLSGDSLDRFRGQTRWAMTASIGDLDLSRSPTNEAFDADTAQTQGSFSKLNYSLARLQALPFMPGEDWLLNASVRGQYASTNLDPAEKFSLGGPNGVRAYPLSEGSGDHGVLASLELSKTVISRGESRLNLFVFYDWGQIQQFDTTWNGALGVDAPNRYDLSGYGAGASWNLGSRAQFRALAATKDGSNPNAGIDGTDNDGRKDNTRYWLFGSYSF</sequence>
<evidence type="ECO:0000256" key="1">
    <source>
        <dbReference type="ARBA" id="ARBA00022452"/>
    </source>
</evidence>